<evidence type="ECO:0000313" key="2">
    <source>
        <dbReference type="Proteomes" id="UP000078148"/>
    </source>
</evidence>
<dbReference type="KEGG" id="pbv:AR543_15585"/>
<dbReference type="RefSeq" id="WP_060535394.1">
    <property type="nucleotide sequence ID" value="NZ_CP013023.1"/>
</dbReference>
<dbReference type="Proteomes" id="UP000078148">
    <property type="component" value="Chromosome"/>
</dbReference>
<sequence>MSSMYTESQLIEQIIALLQQTDIYQDDHHRMVASAFSHTWRGDLEPHIKVEPETYRIQLYERGILSVDRPTTHAEDVIYYVLEEIIFATVHIGLLRKYEVNNRDRHLQYTDAVMAEINQGVNQAFHQIGGIYEEWHLAGRRSQLHNL</sequence>
<keyword evidence="2" id="KW-1185">Reference proteome</keyword>
<organism evidence="1 2">
    <name type="scientific">Paenibacillus bovis</name>
    <dbReference type="NCBI Taxonomy" id="1616788"/>
    <lineage>
        <taxon>Bacteria</taxon>
        <taxon>Bacillati</taxon>
        <taxon>Bacillota</taxon>
        <taxon>Bacilli</taxon>
        <taxon>Bacillales</taxon>
        <taxon>Paenibacillaceae</taxon>
        <taxon>Paenibacillus</taxon>
    </lineage>
</organism>
<dbReference type="STRING" id="1616788.AR543_15585"/>
<dbReference type="EMBL" id="CP013023">
    <property type="protein sequence ID" value="ANF97282.1"/>
    <property type="molecule type" value="Genomic_DNA"/>
</dbReference>
<evidence type="ECO:0000313" key="1">
    <source>
        <dbReference type="EMBL" id="ANF97282.1"/>
    </source>
</evidence>
<accession>A0A172ZIR3</accession>
<reference evidence="1 2" key="2">
    <citation type="journal article" date="2016" name="Int. J. Syst. Evol. Microbiol.">
        <title>Paenibacillus bovis sp. nov., isolated from raw yak (Bos grunniens) milk.</title>
        <authorList>
            <person name="Gao C."/>
            <person name="Han J."/>
            <person name="Liu Z."/>
            <person name="Xu X."/>
            <person name="Hang F."/>
            <person name="Wu Z."/>
        </authorList>
    </citation>
    <scope>NUCLEOTIDE SEQUENCE [LARGE SCALE GENOMIC DNA]</scope>
    <source>
        <strain evidence="1 2">BD3526</strain>
    </source>
</reference>
<proteinExistence type="predicted"/>
<dbReference type="OrthoDB" id="2609196at2"/>
<dbReference type="AlphaFoldDB" id="A0A172ZIR3"/>
<reference evidence="2" key="1">
    <citation type="submission" date="2015-10" db="EMBL/GenBank/DDBJ databases">
        <title>Genome of Paenibacillus bovis sp. nov.</title>
        <authorList>
            <person name="Wu Z."/>
            <person name="Gao C."/>
            <person name="Liu Z."/>
            <person name="Zheng H."/>
        </authorList>
    </citation>
    <scope>NUCLEOTIDE SEQUENCE [LARGE SCALE GENOMIC DNA]</scope>
    <source>
        <strain evidence="2">BD3526</strain>
    </source>
</reference>
<name>A0A172ZIR3_9BACL</name>
<protein>
    <submittedName>
        <fullName evidence="1">Uncharacterized protein</fullName>
    </submittedName>
</protein>
<gene>
    <name evidence="1" type="ORF">AR543_15585</name>
</gene>